<feature type="transmembrane region" description="Helical" evidence="2">
    <location>
        <begin position="45"/>
        <end position="66"/>
    </location>
</feature>
<keyword evidence="2" id="KW-0472">Membrane</keyword>
<dbReference type="EMBL" id="JBHTLQ010000061">
    <property type="protein sequence ID" value="MFD1192525.1"/>
    <property type="molecule type" value="Genomic_DNA"/>
</dbReference>
<evidence type="ECO:0000256" key="1">
    <source>
        <dbReference type="SAM" id="MobiDB-lite"/>
    </source>
</evidence>
<comment type="caution">
    <text evidence="3">The sequence shown here is derived from an EMBL/GenBank/DDBJ whole genome shotgun (WGS) entry which is preliminary data.</text>
</comment>
<reference evidence="4" key="1">
    <citation type="journal article" date="2019" name="Int. J. Syst. Evol. Microbiol.">
        <title>The Global Catalogue of Microorganisms (GCM) 10K type strain sequencing project: providing services to taxonomists for standard genome sequencing and annotation.</title>
        <authorList>
            <consortium name="The Broad Institute Genomics Platform"/>
            <consortium name="The Broad Institute Genome Sequencing Center for Infectious Disease"/>
            <person name="Wu L."/>
            <person name="Ma J."/>
        </authorList>
    </citation>
    <scope>NUCLEOTIDE SEQUENCE [LARGE SCALE GENOMIC DNA]</scope>
    <source>
        <strain evidence="4">CCUG 55074</strain>
    </source>
</reference>
<dbReference type="Proteomes" id="UP001597216">
    <property type="component" value="Unassembled WGS sequence"/>
</dbReference>
<proteinExistence type="predicted"/>
<accession>A0ABW3T645</accession>
<dbReference type="RefSeq" id="WP_374346003.1">
    <property type="nucleotide sequence ID" value="NZ_JBHTLQ010000061.1"/>
</dbReference>
<name>A0ABW3T645_9CAUL</name>
<evidence type="ECO:0000313" key="3">
    <source>
        <dbReference type="EMBL" id="MFD1192525.1"/>
    </source>
</evidence>
<keyword evidence="2" id="KW-0812">Transmembrane</keyword>
<protein>
    <submittedName>
        <fullName evidence="3">Uncharacterized protein</fullName>
    </submittedName>
</protein>
<sequence>MFWNRHRTAAAGPRFSTPPVDLEREVRAAYERGRRDERAARKRHPVLMALTFAAAALGAVVLGFAVKEGSFERSGDVVDQGLAAAADRAEPTVRDAAGGAGAALRGLTEAPKAEPAS</sequence>
<organism evidence="3 4">
    <name type="scientific">Phenylobacterium conjunctum</name>
    <dbReference type="NCBI Taxonomy" id="1298959"/>
    <lineage>
        <taxon>Bacteria</taxon>
        <taxon>Pseudomonadati</taxon>
        <taxon>Pseudomonadota</taxon>
        <taxon>Alphaproteobacteria</taxon>
        <taxon>Caulobacterales</taxon>
        <taxon>Caulobacteraceae</taxon>
        <taxon>Phenylobacterium</taxon>
    </lineage>
</organism>
<keyword evidence="2" id="KW-1133">Transmembrane helix</keyword>
<evidence type="ECO:0000313" key="4">
    <source>
        <dbReference type="Proteomes" id="UP001597216"/>
    </source>
</evidence>
<feature type="region of interest" description="Disordered" evidence="1">
    <location>
        <begin position="96"/>
        <end position="117"/>
    </location>
</feature>
<gene>
    <name evidence="3" type="ORF">ACFQ27_18185</name>
</gene>
<evidence type="ECO:0000256" key="2">
    <source>
        <dbReference type="SAM" id="Phobius"/>
    </source>
</evidence>
<keyword evidence="4" id="KW-1185">Reference proteome</keyword>